<dbReference type="AlphaFoldDB" id="A0A7X6L4K1"/>
<dbReference type="Gene3D" id="3.40.50.1390">
    <property type="entry name" value="Resolvase, N-terminal catalytic domain"/>
    <property type="match status" value="1"/>
</dbReference>
<accession>A0A7X6L4K1</accession>
<organism evidence="2 3">
    <name type="scientific">Nocardia gamkensis</name>
    <dbReference type="NCBI Taxonomy" id="352869"/>
    <lineage>
        <taxon>Bacteria</taxon>
        <taxon>Bacillati</taxon>
        <taxon>Actinomycetota</taxon>
        <taxon>Actinomycetes</taxon>
        <taxon>Mycobacteriales</taxon>
        <taxon>Nocardiaceae</taxon>
        <taxon>Nocardia</taxon>
    </lineage>
</organism>
<dbReference type="SUPFAM" id="SSF53041">
    <property type="entry name" value="Resolvase-like"/>
    <property type="match status" value="1"/>
</dbReference>
<evidence type="ECO:0000313" key="3">
    <source>
        <dbReference type="Proteomes" id="UP000540698"/>
    </source>
</evidence>
<dbReference type="SMART" id="SM00857">
    <property type="entry name" value="Resolvase"/>
    <property type="match status" value="1"/>
</dbReference>
<dbReference type="EMBL" id="JAAXOS010000007">
    <property type="protein sequence ID" value="NKY27719.1"/>
    <property type="molecule type" value="Genomic_DNA"/>
</dbReference>
<protein>
    <submittedName>
        <fullName evidence="2">Recombinase family protein</fullName>
    </submittedName>
</protein>
<name>A0A7X6L4K1_9NOCA</name>
<dbReference type="InterPro" id="IPR036162">
    <property type="entry name" value="Resolvase-like_N_sf"/>
</dbReference>
<keyword evidence="3" id="KW-1185">Reference proteome</keyword>
<dbReference type="GO" id="GO:0003677">
    <property type="term" value="F:DNA binding"/>
    <property type="evidence" value="ECO:0007669"/>
    <property type="project" value="InterPro"/>
</dbReference>
<dbReference type="Pfam" id="PF00239">
    <property type="entry name" value="Resolvase"/>
    <property type="match status" value="1"/>
</dbReference>
<evidence type="ECO:0000259" key="1">
    <source>
        <dbReference type="SMART" id="SM00857"/>
    </source>
</evidence>
<sequence length="150" mass="15989">MSAPDARGSVTIPCPFAVEPFVPAVLFLSIAATTVADQAAGGGEPIKIGLQREAGHRVAMRHGVGIIKEFIEIGAPATSLRRRPAVRRLLTYLTKHPDIRYVIVPAPHRFARTATHARLLCGHLQRLGVGILLEAPDPGHAADSLGKAWA</sequence>
<dbReference type="Proteomes" id="UP000540698">
    <property type="component" value="Unassembled WGS sequence"/>
</dbReference>
<evidence type="ECO:0000313" key="2">
    <source>
        <dbReference type="EMBL" id="NKY27719.1"/>
    </source>
</evidence>
<dbReference type="InterPro" id="IPR006119">
    <property type="entry name" value="Resolv_N"/>
</dbReference>
<feature type="domain" description="Resolvase/invertase-type recombinase catalytic" evidence="1">
    <location>
        <begin position="27"/>
        <end position="149"/>
    </location>
</feature>
<dbReference type="RefSeq" id="WP_084498768.1">
    <property type="nucleotide sequence ID" value="NZ_JAAXOS010000007.1"/>
</dbReference>
<comment type="caution">
    <text evidence="2">The sequence shown here is derived from an EMBL/GenBank/DDBJ whole genome shotgun (WGS) entry which is preliminary data.</text>
</comment>
<gene>
    <name evidence="2" type="ORF">HGB38_16005</name>
</gene>
<proteinExistence type="predicted"/>
<dbReference type="GO" id="GO:0000150">
    <property type="term" value="F:DNA strand exchange activity"/>
    <property type="evidence" value="ECO:0007669"/>
    <property type="project" value="InterPro"/>
</dbReference>
<reference evidence="2 3" key="1">
    <citation type="submission" date="2020-04" db="EMBL/GenBank/DDBJ databases">
        <title>MicrobeNet Type strains.</title>
        <authorList>
            <person name="Nicholson A.C."/>
        </authorList>
    </citation>
    <scope>NUCLEOTIDE SEQUENCE [LARGE SCALE GENOMIC DNA]</scope>
    <source>
        <strain evidence="2 3">DSM 44956</strain>
    </source>
</reference>